<dbReference type="PANTHER" id="PTHR37825:SF1">
    <property type="entry name" value="TRNA(MET) CYTIDINE ACETATE LIGASE"/>
    <property type="match status" value="1"/>
</dbReference>
<dbReference type="NCBIfam" id="NF010191">
    <property type="entry name" value="PRK13670.1"/>
    <property type="match status" value="1"/>
</dbReference>
<evidence type="ECO:0000256" key="1">
    <source>
        <dbReference type="ARBA" id="ARBA00022598"/>
    </source>
</evidence>
<dbReference type="GO" id="GO:0005737">
    <property type="term" value="C:cytoplasm"/>
    <property type="evidence" value="ECO:0007669"/>
    <property type="project" value="UniProtKB-SubCell"/>
</dbReference>
<keyword evidence="1 3" id="KW-0436">Ligase</keyword>
<dbReference type="Pfam" id="PF05636">
    <property type="entry name" value="HIGH_NTase1"/>
    <property type="match status" value="1"/>
</dbReference>
<dbReference type="PATRIC" id="fig|1423739.3.peg.1157"/>
<dbReference type="STRING" id="1423739.FC85_GL001106"/>
<keyword evidence="3" id="KW-0820">tRNA-binding</keyword>
<comment type="subcellular location">
    <subcellularLocation>
        <location evidence="3">Cytoplasm</location>
    </subcellularLocation>
</comment>
<evidence type="ECO:0000313" key="5">
    <source>
        <dbReference type="Proteomes" id="UP000052013"/>
    </source>
</evidence>
<keyword evidence="3" id="KW-0963">Cytoplasm</keyword>
<feature type="binding site" evidence="3">
    <location>
        <position position="102"/>
    </location>
    <ligand>
        <name>ATP</name>
        <dbReference type="ChEBI" id="CHEBI:30616"/>
    </ligand>
</feature>
<feature type="binding site" evidence="3">
    <location>
        <begin position="176"/>
        <end position="177"/>
    </location>
    <ligand>
        <name>ATP</name>
        <dbReference type="ChEBI" id="CHEBI:30616"/>
    </ligand>
</feature>
<dbReference type="SUPFAM" id="SSF52374">
    <property type="entry name" value="Nucleotidylyl transferase"/>
    <property type="match status" value="1"/>
</dbReference>
<organism evidence="4 5">
    <name type="scientific">Lentilactobacillus diolivorans DSM 14421</name>
    <dbReference type="NCBI Taxonomy" id="1423739"/>
    <lineage>
        <taxon>Bacteria</taxon>
        <taxon>Bacillati</taxon>
        <taxon>Bacillota</taxon>
        <taxon>Bacilli</taxon>
        <taxon>Lactobacillales</taxon>
        <taxon>Lactobacillaceae</taxon>
        <taxon>Lentilactobacillus</taxon>
    </lineage>
</organism>
<comment type="catalytic activity">
    <reaction evidence="3">
        <text>cytidine(34) in elongator tRNA(Met) + acetate + ATP = N(4)-acetylcytidine(34) in elongator tRNA(Met) + AMP + diphosphate</text>
        <dbReference type="Rhea" id="RHEA:58144"/>
        <dbReference type="Rhea" id="RHEA-COMP:10693"/>
        <dbReference type="Rhea" id="RHEA-COMP:10694"/>
        <dbReference type="ChEBI" id="CHEBI:30089"/>
        <dbReference type="ChEBI" id="CHEBI:30616"/>
        <dbReference type="ChEBI" id="CHEBI:33019"/>
        <dbReference type="ChEBI" id="CHEBI:74900"/>
        <dbReference type="ChEBI" id="CHEBI:82748"/>
        <dbReference type="ChEBI" id="CHEBI:456215"/>
    </reaction>
</comment>
<keyword evidence="3" id="KW-0547">Nucleotide-binding</keyword>
<keyword evidence="3" id="KW-0694">RNA-binding</keyword>
<dbReference type="InterPro" id="IPR008513">
    <property type="entry name" value="tRNA(Met)_cyd_acetate_ligase"/>
</dbReference>
<dbReference type="GO" id="GO:0016879">
    <property type="term" value="F:ligase activity, forming carbon-nitrogen bonds"/>
    <property type="evidence" value="ECO:0007669"/>
    <property type="project" value="UniProtKB-UniRule"/>
</dbReference>
<name>A0A0R1S6T1_9LACO</name>
<dbReference type="Gene3D" id="3.40.50.620">
    <property type="entry name" value="HUPs"/>
    <property type="match status" value="1"/>
</dbReference>
<evidence type="ECO:0000256" key="3">
    <source>
        <dbReference type="HAMAP-Rule" id="MF_01539"/>
    </source>
</evidence>
<evidence type="ECO:0000256" key="2">
    <source>
        <dbReference type="ARBA" id="ARBA00022694"/>
    </source>
</evidence>
<dbReference type="GO" id="GO:0000049">
    <property type="term" value="F:tRNA binding"/>
    <property type="evidence" value="ECO:0007669"/>
    <property type="project" value="UniProtKB-KW"/>
</dbReference>
<gene>
    <name evidence="3" type="primary">tmcAL</name>
    <name evidence="4" type="ORF">FC85_GL001106</name>
</gene>
<reference evidence="4 5" key="1">
    <citation type="journal article" date="2015" name="Genome Announc.">
        <title>Expanding the biotechnology potential of lactobacilli through comparative genomics of 213 strains and associated genera.</title>
        <authorList>
            <person name="Sun Z."/>
            <person name="Harris H.M."/>
            <person name="McCann A."/>
            <person name="Guo C."/>
            <person name="Argimon S."/>
            <person name="Zhang W."/>
            <person name="Yang X."/>
            <person name="Jeffery I.B."/>
            <person name="Cooney J.C."/>
            <person name="Kagawa T.F."/>
            <person name="Liu W."/>
            <person name="Song Y."/>
            <person name="Salvetti E."/>
            <person name="Wrobel A."/>
            <person name="Rasinkangas P."/>
            <person name="Parkhill J."/>
            <person name="Rea M.C."/>
            <person name="O'Sullivan O."/>
            <person name="Ritari J."/>
            <person name="Douillard F.P."/>
            <person name="Paul Ross R."/>
            <person name="Yang R."/>
            <person name="Briner A.E."/>
            <person name="Felis G.E."/>
            <person name="de Vos W.M."/>
            <person name="Barrangou R."/>
            <person name="Klaenhammer T.R."/>
            <person name="Caufield P.W."/>
            <person name="Cui Y."/>
            <person name="Zhang H."/>
            <person name="O'Toole P.W."/>
        </authorList>
    </citation>
    <scope>NUCLEOTIDE SEQUENCE [LARGE SCALE GENOMIC DNA]</scope>
    <source>
        <strain evidence="4 5">DSM 14421</strain>
    </source>
</reference>
<keyword evidence="3" id="KW-0067">ATP-binding</keyword>
<dbReference type="GO" id="GO:0005524">
    <property type="term" value="F:ATP binding"/>
    <property type="evidence" value="ECO:0007669"/>
    <property type="project" value="UniProtKB-KW"/>
</dbReference>
<dbReference type="HAMAP" id="MF_01539">
    <property type="entry name" value="TmcAL"/>
    <property type="match status" value="1"/>
</dbReference>
<feature type="binding site" evidence="3">
    <location>
        <position position="151"/>
    </location>
    <ligand>
        <name>ATP</name>
        <dbReference type="ChEBI" id="CHEBI:30616"/>
    </ligand>
</feature>
<dbReference type="PANTHER" id="PTHR37825">
    <property type="entry name" value="TRNA(MET) CYTIDINE ACETATE LIGASE"/>
    <property type="match status" value="1"/>
</dbReference>
<comment type="caution">
    <text evidence="4">The sequence shown here is derived from an EMBL/GenBank/DDBJ whole genome shotgun (WGS) entry which is preliminary data.</text>
</comment>
<dbReference type="RefSeq" id="WP_057865544.1">
    <property type="nucleotide sequence ID" value="NZ_AZEY01000090.1"/>
</dbReference>
<keyword evidence="2 3" id="KW-0819">tRNA processing</keyword>
<feature type="binding site" evidence="3">
    <location>
        <begin position="8"/>
        <end position="21"/>
    </location>
    <ligand>
        <name>ATP</name>
        <dbReference type="ChEBI" id="CHEBI:30616"/>
    </ligand>
</feature>
<dbReference type="InterPro" id="IPR014729">
    <property type="entry name" value="Rossmann-like_a/b/a_fold"/>
</dbReference>
<protein>
    <recommendedName>
        <fullName evidence="3">tRNA(Met) cytidine acetate ligase</fullName>
        <ecNumber evidence="3">6.3.4.-</ecNumber>
    </recommendedName>
</protein>
<dbReference type="EC" id="6.3.4.-" evidence="3"/>
<dbReference type="AlphaFoldDB" id="A0A0R1S6T1"/>
<sequence length="379" mass="43459">MLSAVGIVSEYNPFHNGHLYQLQRAKQITGADIVVAVMSGNWLQRGEPAIYDKWERTRAAINNGVDIVIELPFFSAVQPSHIFSTGAVRLITAMNCRWLAFGAENPNIDYLKLIKNQPERDASFRQFDRPYASIFQDYLKKKTGIQLNQPNDILAFGYSNANFNLGSPLNLVPIQRIGSDHNQDKLSPSGLIASASAIRNAIHSDLVSEVNKFVPRSTFSMIQGQRPITWNDFWPLLRFELVEAPISQLHQIYQMTEGIEYRLKRCAIKADTFKTFLHLVKTKRYTYTRIQRLCTYVLLHATEAQMLNQPNYLRLLGFSKNGQVYLNQIKNKLKLPLITKVNEEVVKNWLQMDFGAGMLFQMINNKSQDYYRHPLIIGN</sequence>
<accession>A0A0R1S6T1</accession>
<evidence type="ECO:0000313" key="4">
    <source>
        <dbReference type="EMBL" id="KRL64593.1"/>
    </source>
</evidence>
<comment type="similarity">
    <text evidence="3">Belongs to the TmcAL family.</text>
</comment>
<proteinExistence type="inferred from homology"/>
<dbReference type="GO" id="GO:0006400">
    <property type="term" value="P:tRNA modification"/>
    <property type="evidence" value="ECO:0007669"/>
    <property type="project" value="UniProtKB-UniRule"/>
</dbReference>
<comment type="function">
    <text evidence="3">Catalyzes the formation of N(4)-acetylcytidine (ac(4)C) at the wobble position of elongator tRNA(Met), using acetate and ATP as substrates. First activates an acetate ion to form acetyladenylate (Ac-AMP) and then transfers the acetyl group to tRNA to form ac(4)C34.</text>
</comment>
<dbReference type="EMBL" id="AZEY01000090">
    <property type="protein sequence ID" value="KRL64593.1"/>
    <property type="molecule type" value="Genomic_DNA"/>
</dbReference>
<dbReference type="Proteomes" id="UP000052013">
    <property type="component" value="Unassembled WGS sequence"/>
</dbReference>